<organism evidence="1 2">
    <name type="scientific">Candidatus Accumulibacter cognatus</name>
    <dbReference type="NCBI Taxonomy" id="2954383"/>
    <lineage>
        <taxon>Bacteria</taxon>
        <taxon>Pseudomonadati</taxon>
        <taxon>Pseudomonadota</taxon>
        <taxon>Betaproteobacteria</taxon>
        <taxon>Candidatus Accumulibacter</taxon>
    </lineage>
</organism>
<accession>A0A7D5NBV7</accession>
<dbReference type="EMBL" id="CP058708">
    <property type="protein sequence ID" value="QLH49951.1"/>
    <property type="molecule type" value="Genomic_DNA"/>
</dbReference>
<sequence>MSRFTFDRRRRALLLGLPYLLAGCAFPGTGLVGWAKSDAESFAAERQRRTPQPQSRARDGMAAPECFGRLLEVYRRDETVPLYVQSQKISDSTGLSHPLVGAELPTDLTDMLITSVSRIGRKTVYIPNDLDFRKNYTRAGAPLSVRVPKVLIGGSITEFDRAISSTARGADAGVSFGKGKGKSEGSVGEKGAYTISRLTIDLNLADVASNTMVPGVYAANSMKVINETAEGNFDFAIFGNGLGFNSINRYLQGRHDAIRLLVDFSVVQLLGRYLAVPYWRCLPESQADASVIERIERSYLANARSLRVKWIQSTLRDYGYALPQSGVYDAATRAALEATVRSLAIRRPLSLDDGKLFAELYVRIPVSA</sequence>
<evidence type="ECO:0008006" key="3">
    <source>
        <dbReference type="Google" id="ProtNLM"/>
    </source>
</evidence>
<dbReference type="KEGG" id="acog:HWD57_09285"/>
<reference evidence="1 2" key="1">
    <citation type="journal article" date="2019" name="Microbiome">
        <title>Annotated bacterial chromosomes from frame-shift-corrected long-read metagenomic data.</title>
        <authorList>
            <person name="Arumugam K."/>
            <person name="Bagci C."/>
            <person name="Bessarab I."/>
            <person name="Beier S."/>
            <person name="Buchfink B."/>
            <person name="Gorska A."/>
            <person name="Qiu G."/>
            <person name="Huson D.H."/>
            <person name="Williams R.B.H."/>
        </authorList>
    </citation>
    <scope>NUCLEOTIDE SEQUENCE [LARGE SCALE GENOMIC DNA]</scope>
    <source>
        <strain evidence="1">SSA1</strain>
    </source>
</reference>
<proteinExistence type="predicted"/>
<dbReference type="AlphaFoldDB" id="A0A7D5NBV7"/>
<name>A0A7D5NBV7_9PROT</name>
<dbReference type="PROSITE" id="PS51257">
    <property type="entry name" value="PROKAR_LIPOPROTEIN"/>
    <property type="match status" value="1"/>
</dbReference>
<evidence type="ECO:0000313" key="1">
    <source>
        <dbReference type="EMBL" id="QLH49951.1"/>
    </source>
</evidence>
<protein>
    <recommendedName>
        <fullName evidence="3">Peptidoglycan binding-like domain-containing protein</fullName>
    </recommendedName>
</protein>
<dbReference type="Gene3D" id="3.40.50.10610">
    <property type="entry name" value="ABC-type transport auxiliary lipoprotein component"/>
    <property type="match status" value="1"/>
</dbReference>
<gene>
    <name evidence="1" type="ORF">HWD57_09285</name>
</gene>
<dbReference type="Proteomes" id="UP000509684">
    <property type="component" value="Chromosome"/>
</dbReference>
<evidence type="ECO:0000313" key="2">
    <source>
        <dbReference type="Proteomes" id="UP000509684"/>
    </source>
</evidence>